<name>A0A150WVZ5_BDEBC</name>
<gene>
    <name evidence="6" type="ORF">AZI85_01780</name>
</gene>
<keyword evidence="2" id="KW-0805">Transcription regulation</keyword>
<dbReference type="Pfam" id="PF00126">
    <property type="entry name" value="HTH_1"/>
    <property type="match status" value="1"/>
</dbReference>
<dbReference type="AlphaFoldDB" id="A0A150WVZ5"/>
<dbReference type="EMBL" id="LUKF01000001">
    <property type="protein sequence ID" value="KYG70687.1"/>
    <property type="molecule type" value="Genomic_DNA"/>
</dbReference>
<organism evidence="6 7">
    <name type="scientific">Bdellovibrio bacteriovorus</name>
    <dbReference type="NCBI Taxonomy" id="959"/>
    <lineage>
        <taxon>Bacteria</taxon>
        <taxon>Pseudomonadati</taxon>
        <taxon>Bdellovibrionota</taxon>
        <taxon>Bdellovibrionia</taxon>
        <taxon>Bdellovibrionales</taxon>
        <taxon>Pseudobdellovibrionaceae</taxon>
        <taxon>Bdellovibrio</taxon>
    </lineage>
</organism>
<protein>
    <submittedName>
        <fullName evidence="6">LysR family transcriptional regulator</fullName>
    </submittedName>
</protein>
<dbReference type="PANTHER" id="PTHR30537">
    <property type="entry name" value="HTH-TYPE TRANSCRIPTIONAL REGULATOR"/>
    <property type="match status" value="1"/>
</dbReference>
<dbReference type="GO" id="GO:0043565">
    <property type="term" value="F:sequence-specific DNA binding"/>
    <property type="evidence" value="ECO:0007669"/>
    <property type="project" value="TreeGrafter"/>
</dbReference>
<comment type="similarity">
    <text evidence="1">Belongs to the LysR transcriptional regulatory family.</text>
</comment>
<dbReference type="InterPro" id="IPR005119">
    <property type="entry name" value="LysR_subst-bd"/>
</dbReference>
<dbReference type="Proteomes" id="UP000075391">
    <property type="component" value="Unassembled WGS sequence"/>
</dbReference>
<dbReference type="Gene3D" id="3.40.190.290">
    <property type="match status" value="1"/>
</dbReference>
<comment type="caution">
    <text evidence="6">The sequence shown here is derived from an EMBL/GenBank/DDBJ whole genome shotgun (WGS) entry which is preliminary data.</text>
</comment>
<dbReference type="InterPro" id="IPR058163">
    <property type="entry name" value="LysR-type_TF_proteobact-type"/>
</dbReference>
<dbReference type="GO" id="GO:0006351">
    <property type="term" value="P:DNA-templated transcription"/>
    <property type="evidence" value="ECO:0007669"/>
    <property type="project" value="TreeGrafter"/>
</dbReference>
<evidence type="ECO:0000256" key="3">
    <source>
        <dbReference type="ARBA" id="ARBA00023125"/>
    </source>
</evidence>
<dbReference type="InterPro" id="IPR000847">
    <property type="entry name" value="LysR_HTH_N"/>
</dbReference>
<dbReference type="RefSeq" id="WP_063242456.1">
    <property type="nucleotide sequence ID" value="NZ_LUKF01000001.1"/>
</dbReference>
<evidence type="ECO:0000313" key="7">
    <source>
        <dbReference type="Proteomes" id="UP000075391"/>
    </source>
</evidence>
<evidence type="ECO:0000256" key="1">
    <source>
        <dbReference type="ARBA" id="ARBA00009437"/>
    </source>
</evidence>
<proteinExistence type="inferred from homology"/>
<sequence length="298" mass="33289">METIKSLQGIVEFVSVGEAGSFSEAARQLGVSKSHISKMIRQLEEDLGATLLLRSTRKVQLTNLGEKYFQSCRQSLSNLRIAKSEITDLSQTPAGTLRISAAGVFGEEYIAPVLIKIAKDYPKLKIELDFSSRLVDLIEEKFDVAIRIGELKDSSLVAQRIASRLEYVVCSKGYLQQKGSLQDLSDLTQHNCLGERLLWTFKKRGKLIQVPVTGNFKSNNPRVILKAALSGLGVARLPGAYVFEEIKKGRLVSVLDQYSEGKKDIWVLTPARKQNLNVRMFVQELKSYLAEGYNDVLF</sequence>
<dbReference type="PRINTS" id="PR00039">
    <property type="entry name" value="HTHLYSR"/>
</dbReference>
<evidence type="ECO:0000313" key="6">
    <source>
        <dbReference type="EMBL" id="KYG70687.1"/>
    </source>
</evidence>
<dbReference type="InterPro" id="IPR036390">
    <property type="entry name" value="WH_DNA-bd_sf"/>
</dbReference>
<keyword evidence="3" id="KW-0238">DNA-binding</keyword>
<evidence type="ECO:0000259" key="5">
    <source>
        <dbReference type="PROSITE" id="PS50931"/>
    </source>
</evidence>
<dbReference type="InterPro" id="IPR036388">
    <property type="entry name" value="WH-like_DNA-bd_sf"/>
</dbReference>
<dbReference type="GO" id="GO:0003700">
    <property type="term" value="F:DNA-binding transcription factor activity"/>
    <property type="evidence" value="ECO:0007669"/>
    <property type="project" value="InterPro"/>
</dbReference>
<dbReference type="Pfam" id="PF03466">
    <property type="entry name" value="LysR_substrate"/>
    <property type="match status" value="1"/>
</dbReference>
<dbReference type="PANTHER" id="PTHR30537:SF10">
    <property type="entry name" value="TRANSCRIPTIONAL REGULATOR-RELATED"/>
    <property type="match status" value="1"/>
</dbReference>
<dbReference type="PROSITE" id="PS50931">
    <property type="entry name" value="HTH_LYSR"/>
    <property type="match status" value="1"/>
</dbReference>
<evidence type="ECO:0000256" key="4">
    <source>
        <dbReference type="ARBA" id="ARBA00023163"/>
    </source>
</evidence>
<keyword evidence="4" id="KW-0804">Transcription</keyword>
<reference evidence="6 7" key="1">
    <citation type="submission" date="2016-03" db="EMBL/GenBank/DDBJ databases">
        <authorList>
            <person name="Ploux O."/>
        </authorList>
    </citation>
    <scope>NUCLEOTIDE SEQUENCE [LARGE SCALE GENOMIC DNA]</scope>
    <source>
        <strain evidence="6 7">BER2</strain>
    </source>
</reference>
<dbReference type="SUPFAM" id="SSF53850">
    <property type="entry name" value="Periplasmic binding protein-like II"/>
    <property type="match status" value="1"/>
</dbReference>
<dbReference type="FunFam" id="1.10.10.10:FF:000001">
    <property type="entry name" value="LysR family transcriptional regulator"/>
    <property type="match status" value="1"/>
</dbReference>
<evidence type="ECO:0000256" key="2">
    <source>
        <dbReference type="ARBA" id="ARBA00023015"/>
    </source>
</evidence>
<dbReference type="OrthoDB" id="5291507at2"/>
<dbReference type="CDD" id="cd08422">
    <property type="entry name" value="PBP2_CrgA_like"/>
    <property type="match status" value="1"/>
</dbReference>
<dbReference type="Gene3D" id="1.10.10.10">
    <property type="entry name" value="Winged helix-like DNA-binding domain superfamily/Winged helix DNA-binding domain"/>
    <property type="match status" value="1"/>
</dbReference>
<accession>A0A150WVZ5</accession>
<feature type="domain" description="HTH lysR-type" evidence="5">
    <location>
        <begin position="13"/>
        <end position="62"/>
    </location>
</feature>
<dbReference type="SUPFAM" id="SSF46785">
    <property type="entry name" value="Winged helix' DNA-binding domain"/>
    <property type="match status" value="1"/>
</dbReference>